<comment type="caution">
    <text evidence="2">The sequence shown here is derived from an EMBL/GenBank/DDBJ whole genome shotgun (WGS) entry which is preliminary data.</text>
</comment>
<dbReference type="Proteomes" id="UP001177160">
    <property type="component" value="Unassembled WGS sequence"/>
</dbReference>
<keyword evidence="3" id="KW-1185">Reference proteome</keyword>
<organism evidence="2 3">
    <name type="scientific">Paracholeplasma manati</name>
    <dbReference type="NCBI Taxonomy" id="591373"/>
    <lineage>
        <taxon>Bacteria</taxon>
        <taxon>Bacillati</taxon>
        <taxon>Mycoplasmatota</taxon>
        <taxon>Mollicutes</taxon>
        <taxon>Acholeplasmatales</taxon>
        <taxon>Acholeplasmataceae</taxon>
        <taxon>Paracholeplasma</taxon>
    </lineage>
</organism>
<dbReference type="InterPro" id="IPR049874">
    <property type="entry name" value="ROK_cs"/>
</dbReference>
<dbReference type="SUPFAM" id="SSF53067">
    <property type="entry name" value="Actin-like ATPase domain"/>
    <property type="match status" value="1"/>
</dbReference>
<evidence type="ECO:0000313" key="3">
    <source>
        <dbReference type="Proteomes" id="UP001177160"/>
    </source>
</evidence>
<dbReference type="PANTHER" id="PTHR18964">
    <property type="entry name" value="ROK (REPRESSOR, ORF, KINASE) FAMILY"/>
    <property type="match status" value="1"/>
</dbReference>
<name>A0ABT2Y570_9MOLU</name>
<accession>A0ABT2Y570</accession>
<dbReference type="PANTHER" id="PTHR18964:SF149">
    <property type="entry name" value="BIFUNCTIONAL UDP-N-ACETYLGLUCOSAMINE 2-EPIMERASE_N-ACETYLMANNOSAMINE KINASE"/>
    <property type="match status" value="1"/>
</dbReference>
<dbReference type="PROSITE" id="PS01125">
    <property type="entry name" value="ROK"/>
    <property type="match status" value="1"/>
</dbReference>
<comment type="similarity">
    <text evidence="1">Belongs to the ROK (NagC/XylR) family.</text>
</comment>
<sequence>MKYVFGVDVGGTSVKIGFLNQDGNLLESWSIPTDLRNHGGNILSDVADSIRKFVELKSLNDDDILGFGFGLPGPVVNNVAIKCVNLGWENVAVDEAFIRAYGKNVLVQAGNDATVAAAGEYWQQKIDGDIVFITLGTGVGGGIIAHGKVIDGAHGAGGEIGHIRAEHNEPQLCTCGLYGCLETEVAIRGINARARKLILEKNLKTTLVDDETLSPKRIFNAAKEGDTLALAVVDKVGQYLGQTCATLAATTDPKAFFIGGGIANAGQILIDAIKKHYVNYAFSALRNMQFELATLGNDAGMFGAAYLIIAGLNK</sequence>
<dbReference type="InterPro" id="IPR000600">
    <property type="entry name" value="ROK"/>
</dbReference>
<evidence type="ECO:0000256" key="1">
    <source>
        <dbReference type="ARBA" id="ARBA00006479"/>
    </source>
</evidence>
<protein>
    <submittedName>
        <fullName evidence="2">ROK family protein</fullName>
    </submittedName>
</protein>
<dbReference type="InterPro" id="IPR043129">
    <property type="entry name" value="ATPase_NBD"/>
</dbReference>
<gene>
    <name evidence="2" type="ORF">N7548_02070</name>
</gene>
<dbReference type="Gene3D" id="3.30.420.40">
    <property type="match status" value="2"/>
</dbReference>
<proteinExistence type="inferred from homology"/>
<evidence type="ECO:0000313" key="2">
    <source>
        <dbReference type="EMBL" id="MCV2231602.1"/>
    </source>
</evidence>
<dbReference type="RefSeq" id="WP_263607748.1">
    <property type="nucleotide sequence ID" value="NZ_JAOVQM010000002.1"/>
</dbReference>
<reference evidence="2" key="1">
    <citation type="submission" date="2022-09" db="EMBL/GenBank/DDBJ databases">
        <title>Novel Mycoplasma species identified in domestic and wild animals.</title>
        <authorList>
            <person name="Volokhov D.V."/>
            <person name="Furtak V.A."/>
            <person name="Zagorodnyaya T.A."/>
        </authorList>
    </citation>
    <scope>NUCLEOTIDE SEQUENCE</scope>
    <source>
        <strain evidence="2">Oakley</strain>
    </source>
</reference>
<dbReference type="Pfam" id="PF00480">
    <property type="entry name" value="ROK"/>
    <property type="match status" value="1"/>
</dbReference>
<dbReference type="EMBL" id="JAOVQM010000002">
    <property type="protein sequence ID" value="MCV2231602.1"/>
    <property type="molecule type" value="Genomic_DNA"/>
</dbReference>